<dbReference type="VEuPathDB" id="PlasmoDB:PVBDA_0100120"/>
<keyword evidence="2" id="KW-0472">Membrane</keyword>
<keyword evidence="2" id="KW-1133">Transmembrane helix</keyword>
<dbReference type="VEuPathDB" id="PlasmoDB:PVLDE_1300270"/>
<dbReference type="VEuPathDB" id="PlasmoDB:PVVCY_1100160"/>
<reference evidence="3 4" key="1">
    <citation type="submission" date="2020-08" db="EMBL/GenBank/DDBJ databases">
        <authorList>
            <person name="Ramaprasad A."/>
        </authorList>
    </citation>
    <scope>NUCLEOTIDE SEQUENCE [LARGE SCALE GENOMIC DNA]</scope>
</reference>
<gene>
    <name evidence="3" type="ORF">PVSEL_1300190</name>
</gene>
<accession>A0A6V7T9V6</accession>
<feature type="region of interest" description="Disordered" evidence="1">
    <location>
        <begin position="255"/>
        <end position="411"/>
    </location>
</feature>
<feature type="transmembrane region" description="Helical" evidence="2">
    <location>
        <begin position="641"/>
        <end position="662"/>
    </location>
</feature>
<dbReference type="VEuPathDB" id="PlasmoDB:PVBDA_0400240"/>
<evidence type="ECO:0000256" key="1">
    <source>
        <dbReference type="SAM" id="MobiDB-lite"/>
    </source>
</evidence>
<name>A0A6V7T9V6_PLAVN</name>
<feature type="compositionally biased region" description="Low complexity" evidence="1">
    <location>
        <begin position="607"/>
        <end position="616"/>
    </location>
</feature>
<protein>
    <submittedName>
        <fullName evidence="3">CIR protein PIR protein</fullName>
    </submittedName>
</protein>
<dbReference type="EMBL" id="LR865434">
    <property type="protein sequence ID" value="CAD2110829.1"/>
    <property type="molecule type" value="Genomic_DNA"/>
</dbReference>
<dbReference type="VEuPathDB" id="PlasmoDB:PVSEL_1300190"/>
<dbReference type="VEuPathDB" id="PlasmoDB:PVPCR_0200190"/>
<feature type="transmembrane region" description="Helical" evidence="2">
    <location>
        <begin position="722"/>
        <end position="742"/>
    </location>
</feature>
<organism evidence="3 4">
    <name type="scientific">Plasmodium vinckei</name>
    <dbReference type="NCBI Taxonomy" id="5860"/>
    <lineage>
        <taxon>Eukaryota</taxon>
        <taxon>Sar</taxon>
        <taxon>Alveolata</taxon>
        <taxon>Apicomplexa</taxon>
        <taxon>Aconoidasida</taxon>
        <taxon>Haemosporida</taxon>
        <taxon>Plasmodiidae</taxon>
        <taxon>Plasmodium</taxon>
        <taxon>Plasmodium (Vinckeia)</taxon>
    </lineage>
</organism>
<feature type="compositionally biased region" description="Low complexity" evidence="1">
    <location>
        <begin position="552"/>
        <end position="564"/>
    </location>
</feature>
<evidence type="ECO:0000313" key="3">
    <source>
        <dbReference type="EMBL" id="CAD2110829.1"/>
    </source>
</evidence>
<sequence length="751" mass="81430">MDEKTCKLFLEADKLFRGNQVDMTNINKRQSIKEYCPKDKLCKNNIQGINALGGYLFMALEAYSNNDHGAYFLMWLSDKLFKIHTKKNKKKNDKINLDEAYKKYLDKPNKRFDYWPLLHNIDGLKKANLEHMSEFYKLLKRICNTIVDYKNNGAGSKSLILNSTECSNQYMLLYENIFECKSYLHLLDNLKKLYNRFRYPAIIANKKKYPTLFNRLQTFTTSNGEDLTFAINYNNFDFSDPNCQLQYNDKILETSTEDSDDGAGTTDNEHKDTGSSSSGTGVIGSGTTGGSANVQGDQGTADIQVGDTGGGPRSMNSGAIGGQVGTDSGTGSGKGSTKGESGSPGSGQGVIAGGPDSGNGGTDNGQVGSGTNQEDTCTGSDSRTKGKCDGQVPPNPASVDQDSASGDQDTAHSLGASNGYLSRNWGMSFNLMSYIPSVSDIYKTQKSILTNVTNQVNSAYNSAMAIAQDTYNKTVNIAKDAYGSVVSTVKNAYTTSTNYISGAVSSITNQLNPFGTSQLSDDQSGSGGSGNSLPTDNSPSSTTQIPKPDPNSSSSPSLSPSQLQVTPQNIQATNLQPQFGPSQDSLKIPDQNGGSGPIQSRGTNYNTDPPSTGSGITTGTVVKMNEKSSIWCIGPNNKWDITGISIIVISIFAFLTIMYKYISFGSAKNSKKKKSMRRVINSIGGKRPVQIIIKSVDMKKMATPVINPIRGGKKSLLNIYKLMQADPVPFINLFFLLIFFVYKRKLNYLEL</sequence>
<dbReference type="Pfam" id="PF06022">
    <property type="entry name" value="Cir_Bir_Yir"/>
    <property type="match status" value="1"/>
</dbReference>
<dbReference type="InterPro" id="IPR006477">
    <property type="entry name" value="Yir_bir_cir"/>
</dbReference>
<keyword evidence="2" id="KW-0812">Transmembrane</keyword>
<feature type="region of interest" description="Disordered" evidence="1">
    <location>
        <begin position="514"/>
        <end position="616"/>
    </location>
</feature>
<feature type="compositionally biased region" description="Polar residues" evidence="1">
    <location>
        <begin position="398"/>
        <end position="408"/>
    </location>
</feature>
<feature type="compositionally biased region" description="Polar residues" evidence="1">
    <location>
        <begin position="534"/>
        <end position="545"/>
    </location>
</feature>
<dbReference type="Proteomes" id="UP000515697">
    <property type="component" value="Chromosome PVSEL_13"/>
</dbReference>
<evidence type="ECO:0000256" key="2">
    <source>
        <dbReference type="SAM" id="Phobius"/>
    </source>
</evidence>
<feature type="compositionally biased region" description="Polar residues" evidence="1">
    <location>
        <begin position="565"/>
        <end position="585"/>
    </location>
</feature>
<proteinExistence type="predicted"/>
<dbReference type="AlphaFoldDB" id="A0A6V7T9V6"/>
<feature type="compositionally biased region" description="Polar residues" evidence="1">
    <location>
        <begin position="364"/>
        <end position="381"/>
    </location>
</feature>
<dbReference type="VEuPathDB" id="PlasmoDB:PVPCR_0803820"/>
<feature type="compositionally biased region" description="Polar residues" evidence="1">
    <location>
        <begin position="597"/>
        <end position="606"/>
    </location>
</feature>
<feature type="compositionally biased region" description="Gly residues" evidence="1">
    <location>
        <begin position="319"/>
        <end position="363"/>
    </location>
</feature>
<evidence type="ECO:0000313" key="4">
    <source>
        <dbReference type="Proteomes" id="UP000515697"/>
    </source>
</evidence>